<protein>
    <submittedName>
        <fullName evidence="1">Uncharacterized protein</fullName>
    </submittedName>
</protein>
<reference evidence="1" key="1">
    <citation type="submission" date="2014-09" db="EMBL/GenBank/DDBJ databases">
        <authorList>
            <person name="Magalhaes I.L.F."/>
            <person name="Oliveira U."/>
            <person name="Santos F.R."/>
            <person name="Vidigal T.H.D.A."/>
            <person name="Brescovit A.D."/>
            <person name="Santos A.J."/>
        </authorList>
    </citation>
    <scope>NUCLEOTIDE SEQUENCE</scope>
    <source>
        <tissue evidence="1">Shoot tissue taken approximately 20 cm above the soil surface</tissue>
    </source>
</reference>
<dbReference type="AlphaFoldDB" id="A0A0A9F030"/>
<accession>A0A0A9F030</accession>
<proteinExistence type="predicted"/>
<dbReference type="EMBL" id="GBRH01192224">
    <property type="protein sequence ID" value="JAE05672.1"/>
    <property type="molecule type" value="Transcribed_RNA"/>
</dbReference>
<organism evidence="1">
    <name type="scientific">Arundo donax</name>
    <name type="common">Giant reed</name>
    <name type="synonym">Donax arundinaceus</name>
    <dbReference type="NCBI Taxonomy" id="35708"/>
    <lineage>
        <taxon>Eukaryota</taxon>
        <taxon>Viridiplantae</taxon>
        <taxon>Streptophyta</taxon>
        <taxon>Embryophyta</taxon>
        <taxon>Tracheophyta</taxon>
        <taxon>Spermatophyta</taxon>
        <taxon>Magnoliopsida</taxon>
        <taxon>Liliopsida</taxon>
        <taxon>Poales</taxon>
        <taxon>Poaceae</taxon>
        <taxon>PACMAD clade</taxon>
        <taxon>Arundinoideae</taxon>
        <taxon>Arundineae</taxon>
        <taxon>Arundo</taxon>
    </lineage>
</organism>
<sequence length="111" mass="12567">MPATQAHNSITTINIVTGCDKQSQDCQMYIAFFLVVKQADSSNNLHHLCISICSTQYEGKHFAQLISYIYARNLQNTSRVTYLTHLACIRGMTHDRRAICPRKVGEKCESN</sequence>
<reference evidence="1" key="2">
    <citation type="journal article" date="2015" name="Data Brief">
        <title>Shoot transcriptome of the giant reed, Arundo donax.</title>
        <authorList>
            <person name="Barrero R.A."/>
            <person name="Guerrero F.D."/>
            <person name="Moolhuijzen P."/>
            <person name="Goolsby J.A."/>
            <person name="Tidwell J."/>
            <person name="Bellgard S.E."/>
            <person name="Bellgard M.I."/>
        </authorList>
    </citation>
    <scope>NUCLEOTIDE SEQUENCE</scope>
    <source>
        <tissue evidence="1">Shoot tissue taken approximately 20 cm above the soil surface</tissue>
    </source>
</reference>
<evidence type="ECO:0000313" key="1">
    <source>
        <dbReference type="EMBL" id="JAE05672.1"/>
    </source>
</evidence>
<name>A0A0A9F030_ARUDO</name>